<proteinExistence type="predicted"/>
<gene>
    <name evidence="5" type="ORF">A3F84_11800</name>
</gene>
<dbReference type="InterPro" id="IPR001789">
    <property type="entry name" value="Sig_transdc_resp-reg_receiver"/>
</dbReference>
<evidence type="ECO:0000256" key="3">
    <source>
        <dbReference type="PROSITE-ProRule" id="PRU00169"/>
    </source>
</evidence>
<dbReference type="SMART" id="SM00448">
    <property type="entry name" value="REC"/>
    <property type="match status" value="1"/>
</dbReference>
<dbReference type="PROSITE" id="PS50110">
    <property type="entry name" value="RESPONSE_REGULATORY"/>
    <property type="match status" value="1"/>
</dbReference>
<comment type="caution">
    <text evidence="5">The sequence shown here is derived from an EMBL/GenBank/DDBJ whole genome shotgun (WGS) entry which is preliminary data.</text>
</comment>
<reference evidence="5 6" key="1">
    <citation type="journal article" date="2016" name="Nat. Commun.">
        <title>Thousands of microbial genomes shed light on interconnected biogeochemical processes in an aquifer system.</title>
        <authorList>
            <person name="Anantharaman K."/>
            <person name="Brown C.T."/>
            <person name="Hug L.A."/>
            <person name="Sharon I."/>
            <person name="Castelle C.J."/>
            <person name="Probst A.J."/>
            <person name="Thomas B.C."/>
            <person name="Singh A."/>
            <person name="Wilkins M.J."/>
            <person name="Karaoz U."/>
            <person name="Brodie E.L."/>
            <person name="Williams K.H."/>
            <person name="Hubbard S.S."/>
            <person name="Banfield J.F."/>
        </authorList>
    </citation>
    <scope>NUCLEOTIDE SEQUENCE [LARGE SCALE GENOMIC DNA]</scope>
    <source>
        <strain evidence="6">RIFCSPLOWO2_12_FULL_64_10</strain>
    </source>
</reference>
<feature type="modified residue" description="4-aspartylphosphate" evidence="3">
    <location>
        <position position="51"/>
    </location>
</feature>
<feature type="domain" description="Response regulatory" evidence="4">
    <location>
        <begin position="3"/>
        <end position="118"/>
    </location>
</feature>
<accession>A0A1F6C7I3</accession>
<protein>
    <recommendedName>
        <fullName evidence="4">Response regulatory domain-containing protein</fullName>
    </recommendedName>
</protein>
<dbReference type="EMBL" id="MFKF01000386">
    <property type="protein sequence ID" value="OGG45104.1"/>
    <property type="molecule type" value="Genomic_DNA"/>
</dbReference>
<evidence type="ECO:0000256" key="1">
    <source>
        <dbReference type="ARBA" id="ARBA00022553"/>
    </source>
</evidence>
<dbReference type="Pfam" id="PF00072">
    <property type="entry name" value="Response_reg"/>
    <property type="match status" value="1"/>
</dbReference>
<dbReference type="AlphaFoldDB" id="A0A1F6C7I3"/>
<organism evidence="5 6">
    <name type="scientific">Handelsmanbacteria sp. (strain RIFCSPLOWO2_12_FULL_64_10)</name>
    <dbReference type="NCBI Taxonomy" id="1817868"/>
    <lineage>
        <taxon>Bacteria</taxon>
        <taxon>Candidatus Handelsmaniibacteriota</taxon>
    </lineage>
</organism>
<dbReference type="InterPro" id="IPR011006">
    <property type="entry name" value="CheY-like_superfamily"/>
</dbReference>
<keyword evidence="2" id="KW-0902">Two-component regulatory system</keyword>
<keyword evidence="1 3" id="KW-0597">Phosphoprotein</keyword>
<dbReference type="PANTHER" id="PTHR45339">
    <property type="entry name" value="HYBRID SIGNAL TRANSDUCTION HISTIDINE KINASE J"/>
    <property type="match status" value="1"/>
</dbReference>
<evidence type="ECO:0000313" key="5">
    <source>
        <dbReference type="EMBL" id="OGG45104.1"/>
    </source>
</evidence>
<dbReference type="GO" id="GO:0000160">
    <property type="term" value="P:phosphorelay signal transduction system"/>
    <property type="evidence" value="ECO:0007669"/>
    <property type="project" value="UniProtKB-KW"/>
</dbReference>
<dbReference type="Proteomes" id="UP000178606">
    <property type="component" value="Unassembled WGS sequence"/>
</dbReference>
<sequence>MKKILIVEDVEWNRDLLAQVLEEAYTIIEAEDGRQGLEVAEAERPDLILMDLSLPQMDGWELAARIRQTEAIRDVPIIAVTAHAMAGDEERALKAGCNGYLSKPIDEEELLKKVRGLIGG</sequence>
<dbReference type="SUPFAM" id="SSF52172">
    <property type="entry name" value="CheY-like"/>
    <property type="match status" value="1"/>
</dbReference>
<dbReference type="Gene3D" id="3.40.50.2300">
    <property type="match status" value="1"/>
</dbReference>
<name>A0A1F6C7I3_HANXR</name>
<evidence type="ECO:0000259" key="4">
    <source>
        <dbReference type="PROSITE" id="PS50110"/>
    </source>
</evidence>
<evidence type="ECO:0000313" key="6">
    <source>
        <dbReference type="Proteomes" id="UP000178606"/>
    </source>
</evidence>
<dbReference type="PANTHER" id="PTHR45339:SF1">
    <property type="entry name" value="HYBRID SIGNAL TRANSDUCTION HISTIDINE KINASE J"/>
    <property type="match status" value="1"/>
</dbReference>
<evidence type="ECO:0000256" key="2">
    <source>
        <dbReference type="ARBA" id="ARBA00023012"/>
    </source>
</evidence>